<dbReference type="Gramene" id="C.cajan_28880.t">
    <property type="protein sequence ID" value="C.cajan_28880.t.cds1"/>
    <property type="gene ID" value="C.cajan_28880"/>
</dbReference>
<protein>
    <submittedName>
        <fullName evidence="1">Uncharacterized protein</fullName>
    </submittedName>
</protein>
<gene>
    <name evidence="1" type="ORF">KK1_032406</name>
</gene>
<dbReference type="AlphaFoldDB" id="A0A151RU03"/>
<keyword evidence="2" id="KW-1185">Reference proteome</keyword>
<accession>A0A151RU03</accession>
<proteinExistence type="predicted"/>
<evidence type="ECO:0000313" key="2">
    <source>
        <dbReference type="Proteomes" id="UP000075243"/>
    </source>
</evidence>
<dbReference type="CDD" id="cd00303">
    <property type="entry name" value="retropepsin_like"/>
    <property type="match status" value="1"/>
</dbReference>
<dbReference type="PANTHER" id="PTHR33067:SF9">
    <property type="entry name" value="RNA-DIRECTED DNA POLYMERASE"/>
    <property type="match status" value="1"/>
</dbReference>
<dbReference type="EMBL" id="KQ483571">
    <property type="protein sequence ID" value="KYP46022.1"/>
    <property type="molecule type" value="Genomic_DNA"/>
</dbReference>
<evidence type="ECO:0000313" key="1">
    <source>
        <dbReference type="EMBL" id="KYP46022.1"/>
    </source>
</evidence>
<reference evidence="1" key="1">
    <citation type="journal article" date="2012" name="Nat. Biotechnol.">
        <title>Draft genome sequence of pigeonpea (Cajanus cajan), an orphan legume crop of resource-poor farmers.</title>
        <authorList>
            <person name="Varshney R.K."/>
            <person name="Chen W."/>
            <person name="Li Y."/>
            <person name="Bharti A.K."/>
            <person name="Saxena R.K."/>
            <person name="Schlueter J.A."/>
            <person name="Donoghue M.T."/>
            <person name="Azam S."/>
            <person name="Fan G."/>
            <person name="Whaley A.M."/>
            <person name="Farmer A.D."/>
            <person name="Sheridan J."/>
            <person name="Iwata A."/>
            <person name="Tuteja R."/>
            <person name="Penmetsa R.V."/>
            <person name="Wu W."/>
            <person name="Upadhyaya H.D."/>
            <person name="Yang S.P."/>
            <person name="Shah T."/>
            <person name="Saxena K.B."/>
            <person name="Michael T."/>
            <person name="McCombie W.R."/>
            <person name="Yang B."/>
            <person name="Zhang G."/>
            <person name="Yang H."/>
            <person name="Wang J."/>
            <person name="Spillane C."/>
            <person name="Cook D.R."/>
            <person name="May G.D."/>
            <person name="Xu X."/>
            <person name="Jackson S.A."/>
        </authorList>
    </citation>
    <scope>NUCLEOTIDE SEQUENCE [LARGE SCALE GENOMIC DNA]</scope>
</reference>
<dbReference type="Proteomes" id="UP000075243">
    <property type="component" value="Unassembled WGS sequence"/>
</dbReference>
<dbReference type="Gene3D" id="2.40.70.10">
    <property type="entry name" value="Acid Proteases"/>
    <property type="match status" value="1"/>
</dbReference>
<organism evidence="1 2">
    <name type="scientific">Cajanus cajan</name>
    <name type="common">Pigeon pea</name>
    <name type="synonym">Cajanus indicus</name>
    <dbReference type="NCBI Taxonomy" id="3821"/>
    <lineage>
        <taxon>Eukaryota</taxon>
        <taxon>Viridiplantae</taxon>
        <taxon>Streptophyta</taxon>
        <taxon>Embryophyta</taxon>
        <taxon>Tracheophyta</taxon>
        <taxon>Spermatophyta</taxon>
        <taxon>Magnoliopsida</taxon>
        <taxon>eudicotyledons</taxon>
        <taxon>Gunneridae</taxon>
        <taxon>Pentapetalae</taxon>
        <taxon>rosids</taxon>
        <taxon>fabids</taxon>
        <taxon>Fabales</taxon>
        <taxon>Fabaceae</taxon>
        <taxon>Papilionoideae</taxon>
        <taxon>50 kb inversion clade</taxon>
        <taxon>NPAAA clade</taxon>
        <taxon>indigoferoid/millettioid clade</taxon>
        <taxon>Phaseoleae</taxon>
        <taxon>Cajanus</taxon>
    </lineage>
</organism>
<sequence length="67" mass="7691">MPLSVFKRLGMSKPQPTNISLQLADETISYLEGIMEDILVKIHNFIFPIDFVVLDMEDYKEVSIIFG</sequence>
<dbReference type="InterPro" id="IPR021109">
    <property type="entry name" value="Peptidase_aspartic_dom_sf"/>
</dbReference>
<name>A0A151RU03_CAJCA</name>
<dbReference type="PANTHER" id="PTHR33067">
    <property type="entry name" value="RNA-DIRECTED DNA POLYMERASE-RELATED"/>
    <property type="match status" value="1"/>
</dbReference>